<keyword evidence="3 5" id="KW-0687">Ribonucleoprotein</keyword>
<dbReference type="InterPro" id="IPR038657">
    <property type="entry name" value="Ribosomal_bL19_sf"/>
</dbReference>
<dbReference type="GO" id="GO:0006412">
    <property type="term" value="P:translation"/>
    <property type="evidence" value="ECO:0007669"/>
    <property type="project" value="UniProtKB-UniRule"/>
</dbReference>
<evidence type="ECO:0000256" key="1">
    <source>
        <dbReference type="ARBA" id="ARBA00005781"/>
    </source>
</evidence>
<accession>A0A5C6CLA9</accession>
<name>A0A5C6CLA9_9BACT</name>
<reference evidence="7 8" key="1">
    <citation type="submission" date="2019-02" db="EMBL/GenBank/DDBJ databases">
        <title>Deep-cultivation of Planctomycetes and their phenomic and genomic characterization uncovers novel biology.</title>
        <authorList>
            <person name="Wiegand S."/>
            <person name="Jogler M."/>
            <person name="Boedeker C."/>
            <person name="Pinto D."/>
            <person name="Vollmers J."/>
            <person name="Rivas-Marin E."/>
            <person name="Kohn T."/>
            <person name="Peeters S.H."/>
            <person name="Heuer A."/>
            <person name="Rast P."/>
            <person name="Oberbeckmann S."/>
            <person name="Bunk B."/>
            <person name="Jeske O."/>
            <person name="Meyerdierks A."/>
            <person name="Storesund J.E."/>
            <person name="Kallscheuer N."/>
            <person name="Luecker S."/>
            <person name="Lage O.M."/>
            <person name="Pohl T."/>
            <person name="Merkel B.J."/>
            <person name="Hornburger P."/>
            <person name="Mueller R.-W."/>
            <person name="Bruemmer F."/>
            <person name="Labrenz M."/>
            <person name="Spormann A.M."/>
            <person name="Op Den Camp H."/>
            <person name="Overmann J."/>
            <person name="Amann R."/>
            <person name="Jetten M.S.M."/>
            <person name="Mascher T."/>
            <person name="Medema M.H."/>
            <person name="Devos D.P."/>
            <person name="Kaster A.-K."/>
            <person name="Ovreas L."/>
            <person name="Rohde M."/>
            <person name="Galperin M.Y."/>
            <person name="Jogler C."/>
        </authorList>
    </citation>
    <scope>NUCLEOTIDE SEQUENCE [LARGE SCALE GENOMIC DNA]</scope>
    <source>
        <strain evidence="7 8">Pla144</strain>
    </source>
</reference>
<gene>
    <name evidence="5 7" type="primary">rplS</name>
    <name evidence="7" type="ORF">Pla144_28820</name>
</gene>
<evidence type="ECO:0000256" key="4">
    <source>
        <dbReference type="ARBA" id="ARBA00035171"/>
    </source>
</evidence>
<dbReference type="EMBL" id="SJPS01000004">
    <property type="protein sequence ID" value="TWU25673.1"/>
    <property type="molecule type" value="Genomic_DNA"/>
</dbReference>
<evidence type="ECO:0000256" key="5">
    <source>
        <dbReference type="HAMAP-Rule" id="MF_00402"/>
    </source>
</evidence>
<dbReference type="AlphaFoldDB" id="A0A5C6CLA9"/>
<comment type="similarity">
    <text evidence="1 5 6">Belongs to the bacterial ribosomal protein bL19 family.</text>
</comment>
<dbReference type="RefSeq" id="WP_146451264.1">
    <property type="nucleotide sequence ID" value="NZ_SJPS01000004.1"/>
</dbReference>
<dbReference type="PRINTS" id="PR00061">
    <property type="entry name" value="RIBOSOMALL19"/>
</dbReference>
<evidence type="ECO:0000313" key="8">
    <source>
        <dbReference type="Proteomes" id="UP000318437"/>
    </source>
</evidence>
<evidence type="ECO:0000256" key="6">
    <source>
        <dbReference type="RuleBase" id="RU000559"/>
    </source>
</evidence>
<keyword evidence="2 5" id="KW-0689">Ribosomal protein</keyword>
<organism evidence="7 8">
    <name type="scientific">Bythopirellula polymerisocia</name>
    <dbReference type="NCBI Taxonomy" id="2528003"/>
    <lineage>
        <taxon>Bacteria</taxon>
        <taxon>Pseudomonadati</taxon>
        <taxon>Planctomycetota</taxon>
        <taxon>Planctomycetia</taxon>
        <taxon>Pirellulales</taxon>
        <taxon>Lacipirellulaceae</taxon>
        <taxon>Bythopirellula</taxon>
    </lineage>
</organism>
<dbReference type="PIRSF" id="PIRSF002191">
    <property type="entry name" value="Ribosomal_L19"/>
    <property type="match status" value="1"/>
</dbReference>
<dbReference type="Gene3D" id="2.30.30.790">
    <property type="match status" value="1"/>
</dbReference>
<comment type="function">
    <text evidence="5 6">This protein is located at the 30S-50S ribosomal subunit interface and may play a role in the structure and function of the aminoacyl-tRNA binding site.</text>
</comment>
<dbReference type="FunFam" id="2.30.30.790:FF:000001">
    <property type="entry name" value="50S ribosomal protein L19"/>
    <property type="match status" value="1"/>
</dbReference>
<evidence type="ECO:0000256" key="2">
    <source>
        <dbReference type="ARBA" id="ARBA00022980"/>
    </source>
</evidence>
<dbReference type="GO" id="GO:0003735">
    <property type="term" value="F:structural constituent of ribosome"/>
    <property type="evidence" value="ECO:0007669"/>
    <property type="project" value="InterPro"/>
</dbReference>
<comment type="caution">
    <text evidence="7">The sequence shown here is derived from an EMBL/GenBank/DDBJ whole genome shotgun (WGS) entry which is preliminary data.</text>
</comment>
<evidence type="ECO:0000256" key="3">
    <source>
        <dbReference type="ARBA" id="ARBA00023274"/>
    </source>
</evidence>
<dbReference type="OrthoDB" id="9803541at2"/>
<protein>
    <recommendedName>
        <fullName evidence="4 5">Large ribosomal subunit protein bL19</fullName>
    </recommendedName>
</protein>
<keyword evidence="8" id="KW-1185">Reference proteome</keyword>
<dbReference type="InterPro" id="IPR008991">
    <property type="entry name" value="Translation_prot_SH3-like_sf"/>
</dbReference>
<dbReference type="InterPro" id="IPR001857">
    <property type="entry name" value="Ribosomal_bL19"/>
</dbReference>
<sequence>MSQDIIKLVEQSSLKEDVPQFEIGDTVDVHTRILEGDKERIQVFTGVVIARSGTGSKEMFTVRRIVDSQGVERKFPVHSPRIAKVEVKRSGVVRRAKLYFLRERSGKAVRLKERRTDRAKVGK</sequence>
<dbReference type="GO" id="GO:0022625">
    <property type="term" value="C:cytosolic large ribosomal subunit"/>
    <property type="evidence" value="ECO:0007669"/>
    <property type="project" value="TreeGrafter"/>
</dbReference>
<dbReference type="PROSITE" id="PS01015">
    <property type="entry name" value="RIBOSOMAL_L19"/>
    <property type="match status" value="1"/>
</dbReference>
<dbReference type="SUPFAM" id="SSF50104">
    <property type="entry name" value="Translation proteins SH3-like domain"/>
    <property type="match status" value="1"/>
</dbReference>
<evidence type="ECO:0000313" key="7">
    <source>
        <dbReference type="EMBL" id="TWU25673.1"/>
    </source>
</evidence>
<dbReference type="PANTHER" id="PTHR15680">
    <property type="entry name" value="RIBOSOMAL PROTEIN L19"/>
    <property type="match status" value="1"/>
</dbReference>
<dbReference type="NCBIfam" id="TIGR01024">
    <property type="entry name" value="rplS_bact"/>
    <property type="match status" value="1"/>
</dbReference>
<dbReference type="Pfam" id="PF01245">
    <property type="entry name" value="Ribosomal_L19"/>
    <property type="match status" value="1"/>
</dbReference>
<proteinExistence type="inferred from homology"/>
<dbReference type="PANTHER" id="PTHR15680:SF9">
    <property type="entry name" value="LARGE RIBOSOMAL SUBUNIT PROTEIN BL19M"/>
    <property type="match status" value="1"/>
</dbReference>
<dbReference type="InterPro" id="IPR018257">
    <property type="entry name" value="Ribosomal_bL19_CS"/>
</dbReference>
<dbReference type="Proteomes" id="UP000318437">
    <property type="component" value="Unassembled WGS sequence"/>
</dbReference>
<dbReference type="HAMAP" id="MF_00402">
    <property type="entry name" value="Ribosomal_bL19"/>
    <property type="match status" value="1"/>
</dbReference>